<dbReference type="Pfam" id="PF19535">
    <property type="entry name" value="DUF6060"/>
    <property type="match status" value="1"/>
</dbReference>
<dbReference type="AlphaFoldDB" id="A0A1E1LM74"/>
<dbReference type="InterPro" id="IPR045702">
    <property type="entry name" value="DUF6060"/>
</dbReference>
<dbReference type="Proteomes" id="UP000178129">
    <property type="component" value="Unassembled WGS sequence"/>
</dbReference>
<accession>A0A1E1LM74</accession>
<gene>
    <name evidence="1" type="ORF">RCO7_03783</name>
</gene>
<sequence>MAILNTSRASLLYVHPSKQTARISLTETITIPYLPTGPNVFLKATTVPSQIPPTSSTPPSKRCNSTQCPAVSYSIVNTVGSTNLSLSEKENEPLYALVSKSTTAKPFFWYKFSGNVTLGLTCLNMGENVAGYYSFTPFLLCADDVLAGCKNSPVEDGTAIKICGSNTFDNGQPQPNGDLRFLKTGTYDFAFLAAEFFKRCVEMTL</sequence>
<protein>
    <submittedName>
        <fullName evidence="1">Uncharacterized protein</fullName>
    </submittedName>
</protein>
<evidence type="ECO:0000313" key="2">
    <source>
        <dbReference type="Proteomes" id="UP000178129"/>
    </source>
</evidence>
<organism evidence="1 2">
    <name type="scientific">Rhynchosporium graminicola</name>
    <dbReference type="NCBI Taxonomy" id="2792576"/>
    <lineage>
        <taxon>Eukaryota</taxon>
        <taxon>Fungi</taxon>
        <taxon>Dikarya</taxon>
        <taxon>Ascomycota</taxon>
        <taxon>Pezizomycotina</taxon>
        <taxon>Leotiomycetes</taxon>
        <taxon>Helotiales</taxon>
        <taxon>Ploettnerulaceae</taxon>
        <taxon>Rhynchosporium</taxon>
    </lineage>
</organism>
<dbReference type="EMBL" id="FJUW01000062">
    <property type="protein sequence ID" value="CZT11603.1"/>
    <property type="molecule type" value="Genomic_DNA"/>
</dbReference>
<reference evidence="2" key="1">
    <citation type="submission" date="2016-03" db="EMBL/GenBank/DDBJ databases">
        <authorList>
            <person name="Ploux O."/>
        </authorList>
    </citation>
    <scope>NUCLEOTIDE SEQUENCE [LARGE SCALE GENOMIC DNA]</scope>
    <source>
        <strain evidence="2">UK7</strain>
    </source>
</reference>
<proteinExistence type="predicted"/>
<dbReference type="InParanoid" id="A0A1E1LM74"/>
<name>A0A1E1LM74_9HELO</name>
<comment type="caution">
    <text evidence="1">The sequence shown here is derived from an EMBL/GenBank/DDBJ whole genome shotgun (WGS) entry which is preliminary data.</text>
</comment>
<keyword evidence="2" id="KW-1185">Reference proteome</keyword>
<evidence type="ECO:0000313" key="1">
    <source>
        <dbReference type="EMBL" id="CZT11603.1"/>
    </source>
</evidence>